<organism evidence="1 2">
    <name type="scientific">Pisolithus tinctorius Marx 270</name>
    <dbReference type="NCBI Taxonomy" id="870435"/>
    <lineage>
        <taxon>Eukaryota</taxon>
        <taxon>Fungi</taxon>
        <taxon>Dikarya</taxon>
        <taxon>Basidiomycota</taxon>
        <taxon>Agaricomycotina</taxon>
        <taxon>Agaricomycetes</taxon>
        <taxon>Agaricomycetidae</taxon>
        <taxon>Boletales</taxon>
        <taxon>Sclerodermatineae</taxon>
        <taxon>Pisolithaceae</taxon>
        <taxon>Pisolithus</taxon>
    </lineage>
</organism>
<dbReference type="AlphaFoldDB" id="A0A0C3NKV9"/>
<proteinExistence type="predicted"/>
<evidence type="ECO:0000313" key="2">
    <source>
        <dbReference type="Proteomes" id="UP000054217"/>
    </source>
</evidence>
<name>A0A0C3NKV9_PISTI</name>
<dbReference type="EMBL" id="KN831987">
    <property type="protein sequence ID" value="KIO01600.1"/>
    <property type="molecule type" value="Genomic_DNA"/>
</dbReference>
<reference evidence="1 2" key="1">
    <citation type="submission" date="2014-04" db="EMBL/GenBank/DDBJ databases">
        <authorList>
            <consortium name="DOE Joint Genome Institute"/>
            <person name="Kuo A."/>
            <person name="Kohler A."/>
            <person name="Costa M.D."/>
            <person name="Nagy L.G."/>
            <person name="Floudas D."/>
            <person name="Copeland A."/>
            <person name="Barry K.W."/>
            <person name="Cichocki N."/>
            <person name="Veneault-Fourrey C."/>
            <person name="LaButti K."/>
            <person name="Lindquist E.A."/>
            <person name="Lipzen A."/>
            <person name="Lundell T."/>
            <person name="Morin E."/>
            <person name="Murat C."/>
            <person name="Sun H."/>
            <person name="Tunlid A."/>
            <person name="Henrissat B."/>
            <person name="Grigoriev I.V."/>
            <person name="Hibbett D.S."/>
            <person name="Martin F."/>
            <person name="Nordberg H.P."/>
            <person name="Cantor M.N."/>
            <person name="Hua S.X."/>
        </authorList>
    </citation>
    <scope>NUCLEOTIDE SEQUENCE [LARGE SCALE GENOMIC DNA]</scope>
    <source>
        <strain evidence="1 2">Marx 270</strain>
    </source>
</reference>
<reference evidence="2" key="2">
    <citation type="submission" date="2015-01" db="EMBL/GenBank/DDBJ databases">
        <title>Evolutionary Origins and Diversification of the Mycorrhizal Mutualists.</title>
        <authorList>
            <consortium name="DOE Joint Genome Institute"/>
            <consortium name="Mycorrhizal Genomics Consortium"/>
            <person name="Kohler A."/>
            <person name="Kuo A."/>
            <person name="Nagy L.G."/>
            <person name="Floudas D."/>
            <person name="Copeland A."/>
            <person name="Barry K.W."/>
            <person name="Cichocki N."/>
            <person name="Veneault-Fourrey C."/>
            <person name="LaButti K."/>
            <person name="Lindquist E.A."/>
            <person name="Lipzen A."/>
            <person name="Lundell T."/>
            <person name="Morin E."/>
            <person name="Murat C."/>
            <person name="Riley R."/>
            <person name="Ohm R."/>
            <person name="Sun H."/>
            <person name="Tunlid A."/>
            <person name="Henrissat B."/>
            <person name="Grigoriev I.V."/>
            <person name="Hibbett D.S."/>
            <person name="Martin F."/>
        </authorList>
    </citation>
    <scope>NUCLEOTIDE SEQUENCE [LARGE SCALE GENOMIC DNA]</scope>
    <source>
        <strain evidence="2">Marx 270</strain>
    </source>
</reference>
<gene>
    <name evidence="1" type="ORF">M404DRAFT_728034</name>
</gene>
<dbReference type="InParanoid" id="A0A0C3NKV9"/>
<protein>
    <submittedName>
        <fullName evidence="1">Uncharacterized protein</fullName>
    </submittedName>
</protein>
<evidence type="ECO:0000313" key="1">
    <source>
        <dbReference type="EMBL" id="KIO01600.1"/>
    </source>
</evidence>
<sequence>MLPTNVSIPPLARFSCWKTNLTKFSARSARAVASFPTGPHMLLAKGTIRSFPERTSLTKPLLRSTLERTACMEYECKMRRRPKTCCKVSKKCSTGGGRKRVTVAWLGGTGQLDTLVRQSCSSSTARHSLKW</sequence>
<dbReference type="HOGENOM" id="CLU_1928455_0_0_1"/>
<keyword evidence="2" id="KW-1185">Reference proteome</keyword>
<dbReference type="Proteomes" id="UP000054217">
    <property type="component" value="Unassembled WGS sequence"/>
</dbReference>
<accession>A0A0C3NKV9</accession>